<evidence type="ECO:0000256" key="6">
    <source>
        <dbReference type="ARBA" id="ARBA00023002"/>
    </source>
</evidence>
<dbReference type="EMBL" id="IACT01003184">
    <property type="protein sequence ID" value="LAC22433.1"/>
    <property type="molecule type" value="mRNA"/>
</dbReference>
<dbReference type="GO" id="GO:0071949">
    <property type="term" value="F:FAD binding"/>
    <property type="evidence" value="ECO:0007669"/>
    <property type="project" value="InterPro"/>
</dbReference>
<dbReference type="SUPFAM" id="SSF51971">
    <property type="entry name" value="Nucleotide-binding domain"/>
    <property type="match status" value="1"/>
</dbReference>
<dbReference type="Gene3D" id="3.30.9.10">
    <property type="entry name" value="D-Amino Acid Oxidase, subunit A, domain 2"/>
    <property type="match status" value="1"/>
</dbReference>
<name>A0A2P2I3D3_9CRUS</name>
<dbReference type="GO" id="GO:0019478">
    <property type="term" value="P:D-amino acid catabolic process"/>
    <property type="evidence" value="ECO:0007669"/>
    <property type="project" value="TreeGrafter"/>
</dbReference>
<evidence type="ECO:0000256" key="5">
    <source>
        <dbReference type="ARBA" id="ARBA00022827"/>
    </source>
</evidence>
<dbReference type="EMBL" id="IACF01002898">
    <property type="protein sequence ID" value="LAB68533.1"/>
    <property type="molecule type" value="mRNA"/>
</dbReference>
<evidence type="ECO:0000256" key="7">
    <source>
        <dbReference type="PIRSR" id="PIRSR000189-1"/>
    </source>
</evidence>
<feature type="binding site" evidence="7">
    <location>
        <position position="221"/>
    </location>
    <ligand>
        <name>D-dopa</name>
        <dbReference type="ChEBI" id="CHEBI:149689"/>
    </ligand>
</feature>
<evidence type="ECO:0000259" key="8">
    <source>
        <dbReference type="Pfam" id="PF01266"/>
    </source>
</evidence>
<dbReference type="InterPro" id="IPR023209">
    <property type="entry name" value="DAO"/>
</dbReference>
<dbReference type="PROSITE" id="PS51257">
    <property type="entry name" value="PROKAR_LIPOPROTEIN"/>
    <property type="match status" value="1"/>
</dbReference>
<feature type="binding site" evidence="7">
    <location>
        <begin position="306"/>
        <end position="311"/>
    </location>
    <ligand>
        <name>FAD</name>
        <dbReference type="ChEBI" id="CHEBI:57692"/>
    </ligand>
</feature>
<evidence type="ECO:0000256" key="4">
    <source>
        <dbReference type="ARBA" id="ARBA00022630"/>
    </source>
</evidence>
<comment type="cofactor">
    <cofactor evidence="1 7">
        <name>FAD</name>
        <dbReference type="ChEBI" id="CHEBI:57692"/>
    </cofactor>
</comment>
<proteinExistence type="evidence at transcript level"/>
<evidence type="ECO:0000256" key="1">
    <source>
        <dbReference type="ARBA" id="ARBA00001974"/>
    </source>
</evidence>
<organism evidence="9">
    <name type="scientific">Hirondellea gigas</name>
    <dbReference type="NCBI Taxonomy" id="1518452"/>
    <lineage>
        <taxon>Eukaryota</taxon>
        <taxon>Metazoa</taxon>
        <taxon>Ecdysozoa</taxon>
        <taxon>Arthropoda</taxon>
        <taxon>Crustacea</taxon>
        <taxon>Multicrustacea</taxon>
        <taxon>Malacostraca</taxon>
        <taxon>Eumalacostraca</taxon>
        <taxon>Peracarida</taxon>
        <taxon>Amphipoda</taxon>
        <taxon>Amphilochidea</taxon>
        <taxon>Lysianassida</taxon>
        <taxon>Lysianassidira</taxon>
        <taxon>Lysianassoidea</taxon>
        <taxon>Lysianassidae</taxon>
        <taxon>Hirondellea</taxon>
    </lineage>
</organism>
<dbReference type="PROSITE" id="PS00677">
    <property type="entry name" value="DAO"/>
    <property type="match status" value="1"/>
</dbReference>
<dbReference type="InterPro" id="IPR006181">
    <property type="entry name" value="D-amino_acid_oxidase_CS"/>
</dbReference>
<reference evidence="10" key="1">
    <citation type="submission" date="2017-11" db="EMBL/GenBank/DDBJ databases">
        <title>The sensing device of the deep-sea amphipod.</title>
        <authorList>
            <person name="Kobayashi H."/>
            <person name="Nagahama T."/>
            <person name="Arai W."/>
            <person name="Sasagawa Y."/>
            <person name="Umeda M."/>
            <person name="Hayashi T."/>
            <person name="Nikaido I."/>
            <person name="Watanabe H."/>
            <person name="Oguri K."/>
            <person name="Kitazato H."/>
            <person name="Fujioka K."/>
            <person name="Kido Y."/>
            <person name="Takami H."/>
        </authorList>
    </citation>
    <scope>NUCLEOTIDE SEQUENCE</scope>
    <source>
        <tissue evidence="10">Whole body</tissue>
    </source>
</reference>
<dbReference type="Gene3D" id="3.40.50.720">
    <property type="entry name" value="NAD(P)-binding Rossmann-like Domain"/>
    <property type="match status" value="1"/>
</dbReference>
<dbReference type="Pfam" id="PF01266">
    <property type="entry name" value="DAO"/>
    <property type="match status" value="1"/>
</dbReference>
<sequence length="340" mass="36704">MGTRITIVGGGVSGLGCALAILNKLPDVQLTVISEHFSPDTTGDVAAGMWGPFIMGGTPPEDILRWSQVSWSKFLEWESSGEDWGVSRISGTCINTEVMTEELWSHIPIGYTTLTRDQCRQWGEQYVSGYSFTTLIAEPSKFLPKLAEEIKRRGATLRQHRLGSLPEASADADVVVNCSGVGAGVLVPDRAVIPIRGQVLRVRAPWVNTFLCDESEHSFAYILPNSESVVLGGTLEEGSWNVTEDVETSQRILSRCRSLMPSLKDAEVLHCRVGIRPGRAGGVRLEQDTITVNGRVVPVVHNYGHGGCGVTLMWGCAEQVAEIVASIVAARGHPPLAASL</sequence>
<dbReference type="GO" id="GO:0005782">
    <property type="term" value="C:peroxisomal matrix"/>
    <property type="evidence" value="ECO:0007669"/>
    <property type="project" value="UniProtKB-SubCell"/>
</dbReference>
<dbReference type="InterPro" id="IPR006076">
    <property type="entry name" value="FAD-dep_OxRdtase"/>
</dbReference>
<evidence type="ECO:0000313" key="10">
    <source>
        <dbReference type="EMBL" id="LAC22433.1"/>
    </source>
</evidence>
<keyword evidence="4" id="KW-0285">Flavoprotein</keyword>
<evidence type="ECO:0000256" key="3">
    <source>
        <dbReference type="ARBA" id="ARBA00006730"/>
    </source>
</evidence>
<comment type="subcellular location">
    <subcellularLocation>
        <location evidence="2">Peroxisome matrix</location>
    </subcellularLocation>
</comment>
<keyword evidence="6" id="KW-0560">Oxidoreductase</keyword>
<keyword evidence="5 7" id="KW-0274">FAD</keyword>
<feature type="binding site" evidence="7">
    <location>
        <position position="307"/>
    </location>
    <ligand>
        <name>D-dopa</name>
        <dbReference type="ChEBI" id="CHEBI:149689"/>
    </ligand>
</feature>
<comment type="similarity">
    <text evidence="3">Belongs to the DAMOX/DASOX family.</text>
</comment>
<dbReference type="PANTHER" id="PTHR11530">
    <property type="entry name" value="D-AMINO ACID OXIDASE"/>
    <property type="match status" value="1"/>
</dbReference>
<feature type="domain" description="FAD dependent oxidoreductase" evidence="8">
    <location>
        <begin position="4"/>
        <end position="322"/>
    </location>
</feature>
<dbReference type="PANTHER" id="PTHR11530:SF11">
    <property type="entry name" value="D-ASPARTATE OXIDASE"/>
    <property type="match status" value="1"/>
</dbReference>
<dbReference type="PIRSF" id="PIRSF000189">
    <property type="entry name" value="D-aa_oxidase"/>
    <property type="match status" value="1"/>
</dbReference>
<dbReference type="AlphaFoldDB" id="A0A2P2I3D3"/>
<feature type="binding site" evidence="7">
    <location>
        <position position="276"/>
    </location>
    <ligand>
        <name>D-dopa</name>
        <dbReference type="ChEBI" id="CHEBI:149689"/>
    </ligand>
</feature>
<protein>
    <submittedName>
        <fullName evidence="9">D-aspartate oxidase-like</fullName>
    </submittedName>
</protein>
<dbReference type="SUPFAM" id="SSF54373">
    <property type="entry name" value="FAD-linked reductases, C-terminal domain"/>
    <property type="match status" value="1"/>
</dbReference>
<evidence type="ECO:0000256" key="2">
    <source>
        <dbReference type="ARBA" id="ARBA00004253"/>
    </source>
</evidence>
<evidence type="ECO:0000313" key="9">
    <source>
        <dbReference type="EMBL" id="LAB68533.1"/>
    </source>
</evidence>
<accession>A0A2P2I3D3</accession>
<reference evidence="9" key="2">
    <citation type="journal article" date="2018" name="Biosci. Biotechnol. Biochem.">
        <title>Polysaccharide hydrolase of the hadal zone amphipods Hirondellea gigas.</title>
        <authorList>
            <person name="Kobayashi H."/>
            <person name="Nagahama T."/>
            <person name="Arai W."/>
            <person name="Sasagawa Y."/>
            <person name="Umeda M."/>
            <person name="Hayashi T."/>
            <person name="Nikaido I."/>
            <person name="Watanabe H."/>
            <person name="Oguri K."/>
            <person name="Kitazato H."/>
            <person name="Fujioka K."/>
            <person name="Kido Y."/>
            <person name="Takami H."/>
        </authorList>
    </citation>
    <scope>NUCLEOTIDE SEQUENCE</scope>
    <source>
        <tissue evidence="9">Whole body</tissue>
    </source>
</reference>
<dbReference type="GO" id="GO:0003884">
    <property type="term" value="F:D-amino-acid oxidase activity"/>
    <property type="evidence" value="ECO:0007669"/>
    <property type="project" value="InterPro"/>
</dbReference>